<evidence type="ECO:0000313" key="3">
    <source>
        <dbReference type="EMBL" id="KFD69823.1"/>
    </source>
</evidence>
<feature type="region of interest" description="Disordered" evidence="1">
    <location>
        <begin position="1"/>
        <end position="21"/>
    </location>
</feature>
<dbReference type="EMBL" id="KL367492">
    <property type="protein sequence ID" value="KFD69823.1"/>
    <property type="molecule type" value="Genomic_DNA"/>
</dbReference>
<evidence type="ECO:0000256" key="1">
    <source>
        <dbReference type="SAM" id="MobiDB-lite"/>
    </source>
</evidence>
<proteinExistence type="predicted"/>
<keyword evidence="4" id="KW-1185">Reference proteome</keyword>
<organism evidence="3">
    <name type="scientific">Trichuris suis</name>
    <name type="common">pig whipworm</name>
    <dbReference type="NCBI Taxonomy" id="68888"/>
    <lineage>
        <taxon>Eukaryota</taxon>
        <taxon>Metazoa</taxon>
        <taxon>Ecdysozoa</taxon>
        <taxon>Nematoda</taxon>
        <taxon>Enoplea</taxon>
        <taxon>Dorylaimia</taxon>
        <taxon>Trichinellida</taxon>
        <taxon>Trichuridae</taxon>
        <taxon>Trichuris</taxon>
    </lineage>
</organism>
<name>A0A085NK27_9BILA</name>
<reference evidence="3 4" key="1">
    <citation type="journal article" date="2014" name="Nat. Genet.">
        <title>Genome and transcriptome of the porcine whipworm Trichuris suis.</title>
        <authorList>
            <person name="Jex A.R."/>
            <person name="Nejsum P."/>
            <person name="Schwarz E.M."/>
            <person name="Hu L."/>
            <person name="Young N.D."/>
            <person name="Hall R.S."/>
            <person name="Korhonen P.K."/>
            <person name="Liao S."/>
            <person name="Thamsborg S."/>
            <person name="Xia J."/>
            <person name="Xu P."/>
            <person name="Wang S."/>
            <person name="Scheerlinck J.P."/>
            <person name="Hofmann A."/>
            <person name="Sternberg P.W."/>
            <person name="Wang J."/>
            <person name="Gasser R.B."/>
        </authorList>
    </citation>
    <scope>NUCLEOTIDE SEQUENCE [LARGE SCALE GENOMIC DNA]</scope>
    <source>
        <strain evidence="3">DCEP-RM93F</strain>
        <strain evidence="2">DCEP-RM93M</strain>
    </source>
</reference>
<feature type="region of interest" description="Disordered" evidence="1">
    <location>
        <begin position="61"/>
        <end position="81"/>
    </location>
</feature>
<dbReference type="EMBL" id="KL363221">
    <property type="protein sequence ID" value="KFD53036.1"/>
    <property type="molecule type" value="Genomic_DNA"/>
</dbReference>
<dbReference type="Proteomes" id="UP000030758">
    <property type="component" value="Unassembled WGS sequence"/>
</dbReference>
<evidence type="ECO:0000313" key="2">
    <source>
        <dbReference type="EMBL" id="KFD53036.1"/>
    </source>
</evidence>
<gene>
    <name evidence="2" type="ORF">M513_06152</name>
    <name evidence="3" type="ORF">M514_06152</name>
</gene>
<sequence>MEFSVSPEDVTISPSRNPVGQTIGIPQVAVCRALKHLQDDTVRINPKRRFRKRYAGLLRMQDIMATNREKQEEQTPRQEHM</sequence>
<evidence type="ECO:0000313" key="4">
    <source>
        <dbReference type="Proteomes" id="UP000030764"/>
    </source>
</evidence>
<protein>
    <submittedName>
        <fullName evidence="3">Uncharacterized protein</fullName>
    </submittedName>
</protein>
<dbReference type="AlphaFoldDB" id="A0A085NK27"/>
<feature type="compositionally biased region" description="Basic and acidic residues" evidence="1">
    <location>
        <begin position="67"/>
        <end position="81"/>
    </location>
</feature>
<accession>A0A085NK27</accession>
<dbReference type="Proteomes" id="UP000030764">
    <property type="component" value="Unassembled WGS sequence"/>
</dbReference>